<dbReference type="PANTHER" id="PTHR24421">
    <property type="entry name" value="NITRATE/NITRITE SENSOR PROTEIN NARX-RELATED"/>
    <property type="match status" value="1"/>
</dbReference>
<evidence type="ECO:0000256" key="9">
    <source>
        <dbReference type="SAM" id="Phobius"/>
    </source>
</evidence>
<dbReference type="InterPro" id="IPR011712">
    <property type="entry name" value="Sig_transdc_His_kin_sub3_dim/P"/>
</dbReference>
<keyword evidence="4" id="KW-0808">Transferase</keyword>
<keyword evidence="9" id="KW-0472">Membrane</keyword>
<comment type="caution">
    <text evidence="11">The sequence shown here is derived from an EMBL/GenBank/DDBJ whole genome shotgun (WGS) entry which is preliminary data.</text>
</comment>
<keyword evidence="8" id="KW-0902">Two-component regulatory system</keyword>
<evidence type="ECO:0000259" key="10">
    <source>
        <dbReference type="Pfam" id="PF07730"/>
    </source>
</evidence>
<dbReference type="RefSeq" id="WP_132250123.1">
    <property type="nucleotide sequence ID" value="NZ_SMAL01000002.1"/>
</dbReference>
<protein>
    <recommendedName>
        <fullName evidence="2">histidine kinase</fullName>
        <ecNumber evidence="2">2.7.13.3</ecNumber>
    </recommendedName>
</protein>
<dbReference type="InterPro" id="IPR050482">
    <property type="entry name" value="Sensor_HK_TwoCompSys"/>
</dbReference>
<dbReference type="EC" id="2.7.13.3" evidence="2"/>
<dbReference type="Pfam" id="PF07730">
    <property type="entry name" value="HisKA_3"/>
    <property type="match status" value="1"/>
</dbReference>
<dbReference type="GO" id="GO:0016020">
    <property type="term" value="C:membrane"/>
    <property type="evidence" value="ECO:0007669"/>
    <property type="project" value="InterPro"/>
</dbReference>
<feature type="transmembrane region" description="Helical" evidence="9">
    <location>
        <begin position="34"/>
        <end position="54"/>
    </location>
</feature>
<evidence type="ECO:0000256" key="1">
    <source>
        <dbReference type="ARBA" id="ARBA00000085"/>
    </source>
</evidence>
<evidence type="ECO:0000256" key="4">
    <source>
        <dbReference type="ARBA" id="ARBA00022679"/>
    </source>
</evidence>
<feature type="domain" description="Signal transduction histidine kinase subgroup 3 dimerisation and phosphoacceptor" evidence="10">
    <location>
        <begin position="203"/>
        <end position="265"/>
    </location>
</feature>
<keyword evidence="7" id="KW-0067">ATP-binding</keyword>
<dbReference type="AlphaFoldDB" id="A0A4R3MM93"/>
<dbReference type="Proteomes" id="UP000294902">
    <property type="component" value="Unassembled WGS sequence"/>
</dbReference>
<feature type="transmembrane region" description="Helical" evidence="9">
    <location>
        <begin position="112"/>
        <end position="131"/>
    </location>
</feature>
<evidence type="ECO:0000256" key="6">
    <source>
        <dbReference type="ARBA" id="ARBA00022777"/>
    </source>
</evidence>
<evidence type="ECO:0000256" key="8">
    <source>
        <dbReference type="ARBA" id="ARBA00023012"/>
    </source>
</evidence>
<dbReference type="OrthoDB" id="9781904at2"/>
<dbReference type="EMBL" id="SMAL01000002">
    <property type="protein sequence ID" value="TCT16045.1"/>
    <property type="molecule type" value="Genomic_DNA"/>
</dbReference>
<dbReference type="GO" id="GO:0046983">
    <property type="term" value="F:protein dimerization activity"/>
    <property type="evidence" value="ECO:0007669"/>
    <property type="project" value="InterPro"/>
</dbReference>
<keyword evidence="12" id="KW-1185">Reference proteome</keyword>
<keyword evidence="9" id="KW-0812">Transmembrane</keyword>
<feature type="transmembrane region" description="Helical" evidence="9">
    <location>
        <begin position="9"/>
        <end position="28"/>
    </location>
</feature>
<reference evidence="11 12" key="1">
    <citation type="submission" date="2019-03" db="EMBL/GenBank/DDBJ databases">
        <title>Genomic Encyclopedia of Type Strains, Phase IV (KMG-IV): sequencing the most valuable type-strain genomes for metagenomic binning, comparative biology and taxonomic classification.</title>
        <authorList>
            <person name="Goeker M."/>
        </authorList>
    </citation>
    <scope>NUCLEOTIDE SEQUENCE [LARGE SCALE GENOMIC DNA]</scope>
    <source>
        <strain evidence="11 12">DSM 24629</strain>
    </source>
</reference>
<dbReference type="Gene3D" id="1.20.5.1930">
    <property type="match status" value="1"/>
</dbReference>
<proteinExistence type="predicted"/>
<dbReference type="GO" id="GO:0005524">
    <property type="term" value="F:ATP binding"/>
    <property type="evidence" value="ECO:0007669"/>
    <property type="project" value="UniProtKB-KW"/>
</dbReference>
<evidence type="ECO:0000256" key="5">
    <source>
        <dbReference type="ARBA" id="ARBA00022741"/>
    </source>
</evidence>
<dbReference type="PANTHER" id="PTHR24421:SF10">
    <property type="entry name" value="NITRATE_NITRITE SENSOR PROTEIN NARQ"/>
    <property type="match status" value="1"/>
</dbReference>
<keyword evidence="5" id="KW-0547">Nucleotide-binding</keyword>
<sequence length="415" mass="48618">MIIKQWHRIYLFSKINMILIFGFLSIIFNINQSTMIFTLIGVMLILCCSHELLTDGDSIKEDKKEWVLNSIFLFTEIVIGILTFLILEDWYNAMFIYILVSPSYQWIKKIRIFLPSVCYLSYSIFFTLTSALDIKTVSYTFLLLFLCLVLYYIEKLVCLYEIKETQILKSVKQSVLNELLAKNISKELTEKVYLVEENARYEERENIARNMHNAVGHTITSAIMALNATKVIYDMNPSLAKEKISVAEDRMHKSLNEIRQAVRILDKEINELSIKELSNMLKITCEQFMLDTEIQIVYKFYDALEDVYINNRHCEFLHSSLSEALTNGVRHGNATRFYVEMIYDSRHVKLIVKDNGTIFNQFPLEEQQIRLENGYGLKKIQNYITRCGGNTKLDFQEGFQITMELPIISSEKRWE</sequence>
<dbReference type="SUPFAM" id="SSF55874">
    <property type="entry name" value="ATPase domain of HSP90 chaperone/DNA topoisomerase II/histidine kinase"/>
    <property type="match status" value="1"/>
</dbReference>
<keyword evidence="6 11" id="KW-0418">Kinase</keyword>
<feature type="transmembrane region" description="Helical" evidence="9">
    <location>
        <begin position="137"/>
        <end position="153"/>
    </location>
</feature>
<evidence type="ECO:0000256" key="7">
    <source>
        <dbReference type="ARBA" id="ARBA00022840"/>
    </source>
</evidence>
<keyword evidence="3" id="KW-0597">Phosphoprotein</keyword>
<evidence type="ECO:0000256" key="2">
    <source>
        <dbReference type="ARBA" id="ARBA00012438"/>
    </source>
</evidence>
<dbReference type="GO" id="GO:0000155">
    <property type="term" value="F:phosphorelay sensor kinase activity"/>
    <property type="evidence" value="ECO:0007669"/>
    <property type="project" value="InterPro"/>
</dbReference>
<keyword evidence="9" id="KW-1133">Transmembrane helix</keyword>
<gene>
    <name evidence="11" type="ORF">EDC18_10259</name>
</gene>
<dbReference type="Gene3D" id="3.30.565.10">
    <property type="entry name" value="Histidine kinase-like ATPase, C-terminal domain"/>
    <property type="match status" value="1"/>
</dbReference>
<organism evidence="11 12">
    <name type="scientific">Natranaerovirga pectinivora</name>
    <dbReference type="NCBI Taxonomy" id="682400"/>
    <lineage>
        <taxon>Bacteria</taxon>
        <taxon>Bacillati</taxon>
        <taxon>Bacillota</taxon>
        <taxon>Clostridia</taxon>
        <taxon>Lachnospirales</taxon>
        <taxon>Natranaerovirgaceae</taxon>
        <taxon>Natranaerovirga</taxon>
    </lineage>
</organism>
<evidence type="ECO:0000313" key="12">
    <source>
        <dbReference type="Proteomes" id="UP000294902"/>
    </source>
</evidence>
<evidence type="ECO:0000313" key="11">
    <source>
        <dbReference type="EMBL" id="TCT16045.1"/>
    </source>
</evidence>
<accession>A0A4R3MM93</accession>
<comment type="catalytic activity">
    <reaction evidence="1">
        <text>ATP + protein L-histidine = ADP + protein N-phospho-L-histidine.</text>
        <dbReference type="EC" id="2.7.13.3"/>
    </reaction>
</comment>
<dbReference type="InterPro" id="IPR036890">
    <property type="entry name" value="HATPase_C_sf"/>
</dbReference>
<evidence type="ECO:0000256" key="3">
    <source>
        <dbReference type="ARBA" id="ARBA00022553"/>
    </source>
</evidence>
<name>A0A4R3MM93_9FIRM</name>
<feature type="transmembrane region" description="Helical" evidence="9">
    <location>
        <begin position="66"/>
        <end position="84"/>
    </location>
</feature>